<organism evidence="1 2">
    <name type="scientific">Cyanobacterium stanieri LEGE 03274</name>
    <dbReference type="NCBI Taxonomy" id="1828756"/>
    <lineage>
        <taxon>Bacteria</taxon>
        <taxon>Bacillati</taxon>
        <taxon>Cyanobacteriota</taxon>
        <taxon>Cyanophyceae</taxon>
        <taxon>Oscillatoriophycideae</taxon>
        <taxon>Chroococcales</taxon>
        <taxon>Geminocystaceae</taxon>
        <taxon>Cyanobacterium</taxon>
    </lineage>
</organism>
<dbReference type="Pfam" id="PF04214">
    <property type="entry name" value="DUF411"/>
    <property type="match status" value="1"/>
</dbReference>
<keyword evidence="2" id="KW-1185">Reference proteome</keyword>
<protein>
    <submittedName>
        <fullName evidence="1">DUF411 domain-containing protein</fullName>
    </submittedName>
</protein>
<gene>
    <name evidence="1" type="ORF">IQ215_12170</name>
</gene>
<reference evidence="1 2" key="1">
    <citation type="submission" date="2020-10" db="EMBL/GenBank/DDBJ databases">
        <authorList>
            <person name="Castelo-Branco R."/>
            <person name="Eusebio N."/>
            <person name="Adriana R."/>
            <person name="Vieira A."/>
            <person name="Brugerolle De Fraissinette N."/>
            <person name="Rezende De Castro R."/>
            <person name="Schneider M.P."/>
            <person name="Vasconcelos V."/>
            <person name="Leao P.N."/>
        </authorList>
    </citation>
    <scope>NUCLEOTIDE SEQUENCE [LARGE SCALE GENOMIC DNA]</scope>
    <source>
        <strain evidence="1 2">LEGE 03274</strain>
    </source>
</reference>
<sequence length="170" mass="18551">MIWGIYTVKTKPINSILKSIVPLGAVSAIALSLSLLTINPSAKSEPLNHTISVFRDPNCGCCQSWIKHLQKEGFTVRDFVSNNMGNIKQQYNVPEQLISCHTATVNGYTIEGHVPAEQIKKILQNKPNIAGLGVPGMPIGSPGMESGDYVQPYAVFSFTNTGKLQQFAQY</sequence>
<evidence type="ECO:0000313" key="2">
    <source>
        <dbReference type="Proteomes" id="UP000654604"/>
    </source>
</evidence>
<dbReference type="InterPro" id="IPR036249">
    <property type="entry name" value="Thioredoxin-like_sf"/>
</dbReference>
<comment type="caution">
    <text evidence="1">The sequence shown here is derived from an EMBL/GenBank/DDBJ whole genome shotgun (WGS) entry which is preliminary data.</text>
</comment>
<dbReference type="SUPFAM" id="SSF52833">
    <property type="entry name" value="Thioredoxin-like"/>
    <property type="match status" value="1"/>
</dbReference>
<dbReference type="EMBL" id="JADEWC010000032">
    <property type="protein sequence ID" value="MBE9223453.1"/>
    <property type="molecule type" value="Genomic_DNA"/>
</dbReference>
<proteinExistence type="predicted"/>
<dbReference type="InterPro" id="IPR007332">
    <property type="entry name" value="DUF411"/>
</dbReference>
<name>A0ABR9V6D6_9CHRO</name>
<dbReference type="Proteomes" id="UP000654604">
    <property type="component" value="Unassembled WGS sequence"/>
</dbReference>
<accession>A0ABR9V6D6</accession>
<evidence type="ECO:0000313" key="1">
    <source>
        <dbReference type="EMBL" id="MBE9223453.1"/>
    </source>
</evidence>